<dbReference type="InterPro" id="IPR036397">
    <property type="entry name" value="RNaseH_sf"/>
</dbReference>
<reference evidence="6 7" key="1">
    <citation type="journal article" date="2018" name="MBio">
        <title>Comparative Genomics Reveals the Core Gene Toolbox for the Fungus-Insect Symbiosis.</title>
        <authorList>
            <person name="Wang Y."/>
            <person name="Stata M."/>
            <person name="Wang W."/>
            <person name="Stajich J.E."/>
            <person name="White M.M."/>
            <person name="Moncalvo J.M."/>
        </authorList>
    </citation>
    <scope>NUCLEOTIDE SEQUENCE [LARGE SCALE GENOMIC DNA]</scope>
    <source>
        <strain evidence="6 7">SWE-8-4</strain>
    </source>
</reference>
<evidence type="ECO:0000256" key="4">
    <source>
        <dbReference type="ARBA" id="ARBA00022839"/>
    </source>
</evidence>
<evidence type="ECO:0000256" key="3">
    <source>
        <dbReference type="ARBA" id="ARBA00022801"/>
    </source>
</evidence>
<dbReference type="STRING" id="133385.A0A2T9YPE1"/>
<comment type="caution">
    <text evidence="6">The sequence shown here is derived from an EMBL/GenBank/DDBJ whole genome shotgun (WGS) entry which is preliminary data.</text>
</comment>
<dbReference type="EMBL" id="MBFR01000098">
    <property type="protein sequence ID" value="PVU94220.1"/>
    <property type="molecule type" value="Genomic_DNA"/>
</dbReference>
<feature type="domain" description="Exonuclease" evidence="5">
    <location>
        <begin position="54"/>
        <end position="229"/>
    </location>
</feature>
<keyword evidence="7" id="KW-1185">Reference proteome</keyword>
<accession>A0A2T9YPE1</accession>
<dbReference type="OrthoDB" id="270189at2759"/>
<dbReference type="PANTHER" id="PTHR11046">
    <property type="entry name" value="OLIGORIBONUCLEASE, MITOCHONDRIAL"/>
    <property type="match status" value="1"/>
</dbReference>
<dbReference type="Proteomes" id="UP000245383">
    <property type="component" value="Unassembled WGS sequence"/>
</dbReference>
<dbReference type="Pfam" id="PF00929">
    <property type="entry name" value="RNase_T"/>
    <property type="match status" value="1"/>
</dbReference>
<protein>
    <recommendedName>
        <fullName evidence="5">Exonuclease domain-containing protein</fullName>
    </recommendedName>
</protein>
<sequence length="233" mass="27190">MLVCSLLNTTRFTNVSRIQNTHVLKQKSFTSNVLNYKHDQQSWLNHQNYKKIMPIFWVDIETTGLDVKSSKILELAMIVTDKNLNTIEEEINMVFSCPQKDLDNMSEWCAKTHSENGLIEEVKKSTLTIEQGELFLLEIIKKHCRMPKKAIIAGNSVHFDKMFLDLNMPTLTDYMNFRILDVSSINEVAKRWAPNLIYSRGYRVSKHRAKQDILESIAELKFYKTHIFSDKIN</sequence>
<dbReference type="InterPro" id="IPR012337">
    <property type="entry name" value="RNaseH-like_sf"/>
</dbReference>
<keyword evidence="3" id="KW-0378">Hydrolase</keyword>
<dbReference type="GO" id="GO:0000175">
    <property type="term" value="F:3'-5'-RNA exonuclease activity"/>
    <property type="evidence" value="ECO:0007669"/>
    <property type="project" value="InterPro"/>
</dbReference>
<keyword evidence="2" id="KW-0540">Nuclease</keyword>
<evidence type="ECO:0000313" key="7">
    <source>
        <dbReference type="Proteomes" id="UP000245383"/>
    </source>
</evidence>
<keyword evidence="4" id="KW-0269">Exonuclease</keyword>
<evidence type="ECO:0000256" key="2">
    <source>
        <dbReference type="ARBA" id="ARBA00022722"/>
    </source>
</evidence>
<comment type="similarity">
    <text evidence="1">Belongs to the oligoribonuclease family.</text>
</comment>
<dbReference type="AlphaFoldDB" id="A0A2T9YPE1"/>
<dbReference type="InterPro" id="IPR013520">
    <property type="entry name" value="Ribonucl_H"/>
</dbReference>
<gene>
    <name evidence="6" type="ORF">BB561_002700</name>
</gene>
<dbReference type="InterPro" id="IPR022894">
    <property type="entry name" value="Oligoribonuclease"/>
</dbReference>
<name>A0A2T9YPE1_9FUNG</name>
<proteinExistence type="inferred from homology"/>
<organism evidence="6 7">
    <name type="scientific">Smittium simulii</name>
    <dbReference type="NCBI Taxonomy" id="133385"/>
    <lineage>
        <taxon>Eukaryota</taxon>
        <taxon>Fungi</taxon>
        <taxon>Fungi incertae sedis</taxon>
        <taxon>Zoopagomycota</taxon>
        <taxon>Kickxellomycotina</taxon>
        <taxon>Harpellomycetes</taxon>
        <taxon>Harpellales</taxon>
        <taxon>Legeriomycetaceae</taxon>
        <taxon>Smittium</taxon>
    </lineage>
</organism>
<evidence type="ECO:0000259" key="5">
    <source>
        <dbReference type="SMART" id="SM00479"/>
    </source>
</evidence>
<dbReference type="PANTHER" id="PTHR11046:SF0">
    <property type="entry name" value="OLIGORIBONUCLEASE, MITOCHONDRIAL"/>
    <property type="match status" value="1"/>
</dbReference>
<dbReference type="GO" id="GO:0003676">
    <property type="term" value="F:nucleic acid binding"/>
    <property type="evidence" value="ECO:0007669"/>
    <property type="project" value="InterPro"/>
</dbReference>
<dbReference type="Gene3D" id="3.30.420.10">
    <property type="entry name" value="Ribonuclease H-like superfamily/Ribonuclease H"/>
    <property type="match status" value="1"/>
</dbReference>
<dbReference type="SMART" id="SM00479">
    <property type="entry name" value="EXOIII"/>
    <property type="match status" value="1"/>
</dbReference>
<dbReference type="SUPFAM" id="SSF53098">
    <property type="entry name" value="Ribonuclease H-like"/>
    <property type="match status" value="1"/>
</dbReference>
<evidence type="ECO:0000256" key="1">
    <source>
        <dbReference type="ARBA" id="ARBA00009921"/>
    </source>
</evidence>
<dbReference type="NCBIfam" id="NF003765">
    <property type="entry name" value="PRK05359.1"/>
    <property type="match status" value="1"/>
</dbReference>
<dbReference type="CDD" id="cd06135">
    <property type="entry name" value="Orn"/>
    <property type="match status" value="1"/>
</dbReference>
<evidence type="ECO:0000313" key="6">
    <source>
        <dbReference type="EMBL" id="PVU94220.1"/>
    </source>
</evidence>